<dbReference type="InterPro" id="IPR013325">
    <property type="entry name" value="RNA_pol_sigma_r2"/>
</dbReference>
<dbReference type="PANTHER" id="PTHR43133">
    <property type="entry name" value="RNA POLYMERASE ECF-TYPE SIGMA FACTO"/>
    <property type="match status" value="1"/>
</dbReference>
<dbReference type="STRING" id="477680.SAMN05421788_10296"/>
<dbReference type="SUPFAM" id="SSF88946">
    <property type="entry name" value="Sigma2 domain of RNA polymerase sigma factors"/>
    <property type="match status" value="1"/>
</dbReference>
<feature type="domain" description="RNA polymerase sigma-70 region 2" evidence="6">
    <location>
        <begin position="25"/>
        <end position="89"/>
    </location>
</feature>
<evidence type="ECO:0000313" key="8">
    <source>
        <dbReference type="Proteomes" id="UP000186917"/>
    </source>
</evidence>
<keyword evidence="8" id="KW-1185">Reference proteome</keyword>
<dbReference type="GO" id="GO:0016987">
    <property type="term" value="F:sigma factor activity"/>
    <property type="evidence" value="ECO:0007669"/>
    <property type="project" value="UniProtKB-KW"/>
</dbReference>
<evidence type="ECO:0000256" key="5">
    <source>
        <dbReference type="ARBA" id="ARBA00023163"/>
    </source>
</evidence>
<dbReference type="SUPFAM" id="SSF88659">
    <property type="entry name" value="Sigma3 and sigma4 domains of RNA polymerase sigma factors"/>
    <property type="match status" value="1"/>
</dbReference>
<dbReference type="InterPro" id="IPR036388">
    <property type="entry name" value="WH-like_DNA-bd_sf"/>
</dbReference>
<comment type="similarity">
    <text evidence="1">Belongs to the sigma-70 factor family. ECF subfamily.</text>
</comment>
<dbReference type="KEGG" id="fln:FLA_3303"/>
<dbReference type="RefSeq" id="WP_076377602.1">
    <property type="nucleotide sequence ID" value="NZ_AP017422.1"/>
</dbReference>
<dbReference type="EMBL" id="FTOR01000002">
    <property type="protein sequence ID" value="SIS92096.1"/>
    <property type="molecule type" value="Genomic_DNA"/>
</dbReference>
<dbReference type="Gene3D" id="1.10.10.10">
    <property type="entry name" value="Winged helix-like DNA-binding domain superfamily/Winged helix DNA-binding domain"/>
    <property type="match status" value="1"/>
</dbReference>
<dbReference type="GO" id="GO:0006352">
    <property type="term" value="P:DNA-templated transcription initiation"/>
    <property type="evidence" value="ECO:0007669"/>
    <property type="project" value="InterPro"/>
</dbReference>
<dbReference type="InterPro" id="IPR014284">
    <property type="entry name" value="RNA_pol_sigma-70_dom"/>
</dbReference>
<keyword evidence="2" id="KW-0805">Transcription regulation</keyword>
<organism evidence="7 8">
    <name type="scientific">Filimonas lacunae</name>
    <dbReference type="NCBI Taxonomy" id="477680"/>
    <lineage>
        <taxon>Bacteria</taxon>
        <taxon>Pseudomonadati</taxon>
        <taxon>Bacteroidota</taxon>
        <taxon>Chitinophagia</taxon>
        <taxon>Chitinophagales</taxon>
        <taxon>Chitinophagaceae</taxon>
        <taxon>Filimonas</taxon>
    </lineage>
</organism>
<evidence type="ECO:0000256" key="3">
    <source>
        <dbReference type="ARBA" id="ARBA00023082"/>
    </source>
</evidence>
<dbReference type="NCBIfam" id="TIGR02937">
    <property type="entry name" value="sigma70-ECF"/>
    <property type="match status" value="1"/>
</dbReference>
<dbReference type="Gene3D" id="1.10.1740.10">
    <property type="match status" value="1"/>
</dbReference>
<name>A0A173MIF8_9BACT</name>
<dbReference type="GO" id="GO:0003677">
    <property type="term" value="F:DNA binding"/>
    <property type="evidence" value="ECO:0007669"/>
    <property type="project" value="UniProtKB-KW"/>
</dbReference>
<dbReference type="OrthoDB" id="1116697at2"/>
<keyword evidence="3" id="KW-0731">Sigma factor</keyword>
<keyword evidence="5" id="KW-0804">Transcription</keyword>
<dbReference type="InterPro" id="IPR007627">
    <property type="entry name" value="RNA_pol_sigma70_r2"/>
</dbReference>
<keyword evidence="4" id="KW-0238">DNA-binding</keyword>
<evidence type="ECO:0000256" key="2">
    <source>
        <dbReference type="ARBA" id="ARBA00023015"/>
    </source>
</evidence>
<proteinExistence type="inferred from homology"/>
<dbReference type="InterPro" id="IPR013324">
    <property type="entry name" value="RNA_pol_sigma_r3/r4-like"/>
</dbReference>
<protein>
    <submittedName>
        <fullName evidence="7">RNA polymerase sigma factor, sigma-70 family</fullName>
    </submittedName>
</protein>
<accession>A0A173MIF8</accession>
<evidence type="ECO:0000256" key="4">
    <source>
        <dbReference type="ARBA" id="ARBA00023125"/>
    </source>
</evidence>
<reference evidence="8" key="1">
    <citation type="submission" date="2017-01" db="EMBL/GenBank/DDBJ databases">
        <authorList>
            <person name="Varghese N."/>
            <person name="Submissions S."/>
        </authorList>
    </citation>
    <scope>NUCLEOTIDE SEQUENCE [LARGE SCALE GENOMIC DNA]</scope>
    <source>
        <strain evidence="8">DSM 21054</strain>
    </source>
</reference>
<evidence type="ECO:0000259" key="6">
    <source>
        <dbReference type="Pfam" id="PF04542"/>
    </source>
</evidence>
<dbReference type="InterPro" id="IPR039425">
    <property type="entry name" value="RNA_pol_sigma-70-like"/>
</dbReference>
<evidence type="ECO:0000313" key="7">
    <source>
        <dbReference type="EMBL" id="SIS92096.1"/>
    </source>
</evidence>
<evidence type="ECO:0000256" key="1">
    <source>
        <dbReference type="ARBA" id="ARBA00010641"/>
    </source>
</evidence>
<sequence>MNDWKIVELIKAGKSDTALDALYKHFPLMRKMVVSKGGTATEAEDVFQEALIILVKRVRQHDFELTARLSTYLYSVCRYLWKDEHKKHRTHIAFDYNSELPLQEEEVWLELTEQENKARLAAKALEALKDRCRELLLLFYSGRFTLRDIAGKMGYSSENTAKNQKYKCLESAKNKLSELKQSMQTA</sequence>
<dbReference type="Proteomes" id="UP000186917">
    <property type="component" value="Unassembled WGS sequence"/>
</dbReference>
<dbReference type="Pfam" id="PF04542">
    <property type="entry name" value="Sigma70_r2"/>
    <property type="match status" value="1"/>
</dbReference>
<dbReference type="PANTHER" id="PTHR43133:SF8">
    <property type="entry name" value="RNA POLYMERASE SIGMA FACTOR HI_1459-RELATED"/>
    <property type="match status" value="1"/>
</dbReference>
<gene>
    <name evidence="7" type="ORF">SAMN05421788_10296</name>
</gene>
<dbReference type="AlphaFoldDB" id="A0A173MIF8"/>